<proteinExistence type="predicted"/>
<keyword evidence="3" id="KW-1185">Reference proteome</keyword>
<gene>
    <name evidence="2" type="ORF">Nepgr_002638</name>
</gene>
<evidence type="ECO:0000313" key="3">
    <source>
        <dbReference type="Proteomes" id="UP001279734"/>
    </source>
</evidence>
<accession>A0AAD3RXY5</accession>
<keyword evidence="1" id="KW-0812">Transmembrane</keyword>
<evidence type="ECO:0000256" key="1">
    <source>
        <dbReference type="SAM" id="Phobius"/>
    </source>
</evidence>
<name>A0AAD3RXY5_NEPGR</name>
<protein>
    <submittedName>
        <fullName evidence="2">Uncharacterized protein</fullName>
    </submittedName>
</protein>
<sequence length="143" mass="16412">MVLVLWAVFDAQCYLCGVDRLCCLVAFQFCGEFLLAAIALWLWWDPPFWDACLGMLPMRRGTGFGVLARMKWLVPLFFFGATCWCALDCCCLILVADWLIDAYLACLEVDRQIYGTMPRWVLLIVQLLLFFRLLVLGRGGILR</sequence>
<evidence type="ECO:0000313" key="2">
    <source>
        <dbReference type="EMBL" id="GMH00799.1"/>
    </source>
</evidence>
<organism evidence="2 3">
    <name type="scientific">Nepenthes gracilis</name>
    <name type="common">Slender pitcher plant</name>
    <dbReference type="NCBI Taxonomy" id="150966"/>
    <lineage>
        <taxon>Eukaryota</taxon>
        <taxon>Viridiplantae</taxon>
        <taxon>Streptophyta</taxon>
        <taxon>Embryophyta</taxon>
        <taxon>Tracheophyta</taxon>
        <taxon>Spermatophyta</taxon>
        <taxon>Magnoliopsida</taxon>
        <taxon>eudicotyledons</taxon>
        <taxon>Gunneridae</taxon>
        <taxon>Pentapetalae</taxon>
        <taxon>Caryophyllales</taxon>
        <taxon>Nepenthaceae</taxon>
        <taxon>Nepenthes</taxon>
    </lineage>
</organism>
<reference evidence="2" key="1">
    <citation type="submission" date="2023-05" db="EMBL/GenBank/DDBJ databases">
        <title>Nepenthes gracilis genome sequencing.</title>
        <authorList>
            <person name="Fukushima K."/>
        </authorList>
    </citation>
    <scope>NUCLEOTIDE SEQUENCE</scope>
    <source>
        <strain evidence="2">SING2019-196</strain>
    </source>
</reference>
<comment type="caution">
    <text evidence="2">The sequence shown here is derived from an EMBL/GenBank/DDBJ whole genome shotgun (WGS) entry which is preliminary data.</text>
</comment>
<dbReference type="AlphaFoldDB" id="A0AAD3RXY5"/>
<dbReference type="EMBL" id="BSYO01000002">
    <property type="protein sequence ID" value="GMH00799.1"/>
    <property type="molecule type" value="Genomic_DNA"/>
</dbReference>
<feature type="transmembrane region" description="Helical" evidence="1">
    <location>
        <begin position="76"/>
        <end position="100"/>
    </location>
</feature>
<feature type="transmembrane region" description="Helical" evidence="1">
    <location>
        <begin position="120"/>
        <end position="141"/>
    </location>
</feature>
<keyword evidence="1" id="KW-0472">Membrane</keyword>
<dbReference type="Proteomes" id="UP001279734">
    <property type="component" value="Unassembled WGS sequence"/>
</dbReference>
<feature type="transmembrane region" description="Helical" evidence="1">
    <location>
        <begin position="21"/>
        <end position="44"/>
    </location>
</feature>
<keyword evidence="1" id="KW-1133">Transmembrane helix</keyword>